<evidence type="ECO:0000313" key="1">
    <source>
        <dbReference type="EMBL" id="KKN88163.1"/>
    </source>
</evidence>
<protein>
    <submittedName>
        <fullName evidence="1">Uncharacterized protein</fullName>
    </submittedName>
</protein>
<comment type="caution">
    <text evidence="1">The sequence shown here is derived from an EMBL/GenBank/DDBJ whole genome shotgun (WGS) entry which is preliminary data.</text>
</comment>
<accession>A0A0F9X965</accession>
<gene>
    <name evidence="1" type="ORF">LCGC14_0252350</name>
</gene>
<name>A0A0F9X965_9ZZZZ</name>
<reference evidence="1" key="1">
    <citation type="journal article" date="2015" name="Nature">
        <title>Complex archaea that bridge the gap between prokaryotes and eukaryotes.</title>
        <authorList>
            <person name="Spang A."/>
            <person name="Saw J.H."/>
            <person name="Jorgensen S.L."/>
            <person name="Zaremba-Niedzwiedzka K."/>
            <person name="Martijn J."/>
            <person name="Lind A.E."/>
            <person name="van Eijk R."/>
            <person name="Schleper C."/>
            <person name="Guy L."/>
            <person name="Ettema T.J."/>
        </authorList>
    </citation>
    <scope>NUCLEOTIDE SEQUENCE</scope>
</reference>
<organism evidence="1">
    <name type="scientific">marine sediment metagenome</name>
    <dbReference type="NCBI Taxonomy" id="412755"/>
    <lineage>
        <taxon>unclassified sequences</taxon>
        <taxon>metagenomes</taxon>
        <taxon>ecological metagenomes</taxon>
    </lineage>
</organism>
<dbReference type="EMBL" id="LAZR01000131">
    <property type="protein sequence ID" value="KKN88163.1"/>
    <property type="molecule type" value="Genomic_DNA"/>
</dbReference>
<proteinExistence type="predicted"/>
<dbReference type="AlphaFoldDB" id="A0A0F9X965"/>
<sequence length="79" mass="8852">MSRSSGDVRCRFTVTLEFDITVQANDPEVGLQEALTRAGEELGGYNFVEATDVRLDWTEDGREWKPGTTGRGLETVYNH</sequence>